<proteinExistence type="predicted"/>
<dbReference type="AlphaFoldDB" id="A0A0D9YFC5"/>
<dbReference type="EnsemblPlants" id="OGLUM01G36150.1">
    <property type="protein sequence ID" value="OGLUM01G36150.1"/>
    <property type="gene ID" value="OGLUM01G36150"/>
</dbReference>
<name>A0A0D9YFC5_9ORYZ</name>
<keyword evidence="3" id="KW-1185">Reference proteome</keyword>
<reference evidence="2" key="3">
    <citation type="submission" date="2018-05" db="EMBL/GenBank/DDBJ databases">
        <title>OgluRS3 (Oryza glumaepatula Reference Sequence Version 3).</title>
        <authorList>
            <person name="Zhang J."/>
            <person name="Kudrna D."/>
            <person name="Lee S."/>
            <person name="Talag J."/>
            <person name="Welchert J."/>
            <person name="Wing R.A."/>
        </authorList>
    </citation>
    <scope>NUCLEOTIDE SEQUENCE [LARGE SCALE GENOMIC DNA]</scope>
</reference>
<reference evidence="2" key="2">
    <citation type="submission" date="2015-04" db="UniProtKB">
        <authorList>
            <consortium name="EnsemblPlants"/>
        </authorList>
    </citation>
    <scope>IDENTIFICATION</scope>
</reference>
<feature type="compositionally biased region" description="Basic and acidic residues" evidence="1">
    <location>
        <begin position="300"/>
        <end position="316"/>
    </location>
</feature>
<evidence type="ECO:0000256" key="1">
    <source>
        <dbReference type="SAM" id="MobiDB-lite"/>
    </source>
</evidence>
<feature type="region of interest" description="Disordered" evidence="1">
    <location>
        <begin position="63"/>
        <end position="125"/>
    </location>
</feature>
<feature type="region of interest" description="Disordered" evidence="1">
    <location>
        <begin position="27"/>
        <end position="50"/>
    </location>
</feature>
<dbReference type="Proteomes" id="UP000026961">
    <property type="component" value="Chromosome 1"/>
</dbReference>
<feature type="region of interest" description="Disordered" evidence="1">
    <location>
        <begin position="290"/>
        <end position="316"/>
    </location>
</feature>
<organism evidence="2">
    <name type="scientific">Oryza glumipatula</name>
    <dbReference type="NCBI Taxonomy" id="40148"/>
    <lineage>
        <taxon>Eukaryota</taxon>
        <taxon>Viridiplantae</taxon>
        <taxon>Streptophyta</taxon>
        <taxon>Embryophyta</taxon>
        <taxon>Tracheophyta</taxon>
        <taxon>Spermatophyta</taxon>
        <taxon>Magnoliopsida</taxon>
        <taxon>Liliopsida</taxon>
        <taxon>Poales</taxon>
        <taxon>Poaceae</taxon>
        <taxon>BOP clade</taxon>
        <taxon>Oryzoideae</taxon>
        <taxon>Oryzeae</taxon>
        <taxon>Oryzinae</taxon>
        <taxon>Oryza</taxon>
    </lineage>
</organism>
<evidence type="ECO:0000313" key="2">
    <source>
        <dbReference type="EnsemblPlants" id="OGLUM01G36150.1"/>
    </source>
</evidence>
<dbReference type="Gramene" id="OGLUM01G36150.1">
    <property type="protein sequence ID" value="OGLUM01G36150.1"/>
    <property type="gene ID" value="OGLUM01G36150"/>
</dbReference>
<accession>A0A0D9YFC5</accession>
<reference evidence="2" key="1">
    <citation type="submission" date="2013-08" db="EMBL/GenBank/DDBJ databases">
        <title>Oryza genome evolution.</title>
        <authorList>
            <person name="Wing R.A."/>
            <person name="Panaud O."/>
            <person name="Oliveira A.C."/>
        </authorList>
    </citation>
    <scope>NUCLEOTIDE SEQUENCE</scope>
</reference>
<evidence type="ECO:0000313" key="3">
    <source>
        <dbReference type="Proteomes" id="UP000026961"/>
    </source>
</evidence>
<feature type="compositionally biased region" description="Pro residues" evidence="1">
    <location>
        <begin position="101"/>
        <end position="113"/>
    </location>
</feature>
<sequence>MCDLDQECIDCRLSTWVKLTVQEPANGHVYPLHPATSCRGGPGTRDGEEGAVGADVDVEQDGVVAGHGSSSSKSDGGGRRRRGLTTMPRRGSQRPREQQQQPPPSPARLPPNRPIFNPKLWDPSNGVRRQQYQKYNIFWTQKLCKMAYNDIPTQNGAVLTIHKQTVTSQQTWKVLSRKDAEKLEAMASKLMEAVSSLGPPRAGVGSDEEPCIPAPWTTTKLESSPKPPISDKPSTSTTGPVGSPGRLLQSIPTTFPAAPPWDMACRSCAHADRKLAASMLSSSPLFVMAAPPAPSKLLKRSREETRERRSAREYRV</sequence>
<dbReference type="HOGENOM" id="CLU_881016_0_0_1"/>
<feature type="region of interest" description="Disordered" evidence="1">
    <location>
        <begin position="198"/>
        <end position="253"/>
    </location>
</feature>
<protein>
    <submittedName>
        <fullName evidence="2">Uncharacterized protein</fullName>
    </submittedName>
</protein>